<feature type="region of interest" description="Disordered" evidence="5">
    <location>
        <begin position="155"/>
        <end position="249"/>
    </location>
</feature>
<dbReference type="GO" id="GO:0003723">
    <property type="term" value="F:RNA binding"/>
    <property type="evidence" value="ECO:0007669"/>
    <property type="project" value="UniProtKB-UniRule"/>
</dbReference>
<dbReference type="AlphaFoldDB" id="A0A6D2HJ90"/>
<dbReference type="Gene3D" id="3.30.70.330">
    <property type="match status" value="1"/>
</dbReference>
<feature type="compositionally biased region" description="Basic and acidic residues" evidence="5">
    <location>
        <begin position="155"/>
        <end position="168"/>
    </location>
</feature>
<dbReference type="InterPro" id="IPR035979">
    <property type="entry name" value="RBD_domain_sf"/>
</dbReference>
<dbReference type="SMART" id="SM00360">
    <property type="entry name" value="RRM"/>
    <property type="match status" value="1"/>
</dbReference>
<dbReference type="GO" id="GO:0008380">
    <property type="term" value="P:RNA splicing"/>
    <property type="evidence" value="ECO:0007669"/>
    <property type="project" value="UniProtKB-KW"/>
</dbReference>
<evidence type="ECO:0000256" key="1">
    <source>
        <dbReference type="ARBA" id="ARBA00022664"/>
    </source>
</evidence>
<evidence type="ECO:0000256" key="4">
    <source>
        <dbReference type="PROSITE-ProRule" id="PRU00176"/>
    </source>
</evidence>
<reference evidence="7" key="1">
    <citation type="submission" date="2020-01" db="EMBL/GenBank/DDBJ databases">
        <authorList>
            <person name="Mishra B."/>
        </authorList>
    </citation>
    <scope>NUCLEOTIDE SEQUENCE [LARGE SCALE GENOMIC DNA]</scope>
</reference>
<dbReference type="EMBL" id="CACVBM020000222">
    <property type="protein sequence ID" value="CAA7016178.1"/>
    <property type="molecule type" value="Genomic_DNA"/>
</dbReference>
<keyword evidence="3" id="KW-0508">mRNA splicing</keyword>
<evidence type="ECO:0000256" key="5">
    <source>
        <dbReference type="SAM" id="MobiDB-lite"/>
    </source>
</evidence>
<evidence type="ECO:0000313" key="8">
    <source>
        <dbReference type="Proteomes" id="UP000467841"/>
    </source>
</evidence>
<dbReference type="InterPro" id="IPR050907">
    <property type="entry name" value="SRSF"/>
</dbReference>
<feature type="compositionally biased region" description="Low complexity" evidence="5">
    <location>
        <begin position="170"/>
        <end position="189"/>
    </location>
</feature>
<protein>
    <recommendedName>
        <fullName evidence="6">RRM domain-containing protein</fullName>
    </recommendedName>
</protein>
<dbReference type="PROSITE" id="PS50102">
    <property type="entry name" value="RRM"/>
    <property type="match status" value="1"/>
</dbReference>
<dbReference type="Pfam" id="PF00076">
    <property type="entry name" value="RRM_1"/>
    <property type="match status" value="1"/>
</dbReference>
<feature type="domain" description="RRM" evidence="6">
    <location>
        <begin position="75"/>
        <end position="153"/>
    </location>
</feature>
<dbReference type="PANTHER" id="PTHR23147">
    <property type="entry name" value="SERINE/ARGININE RICH SPLICING FACTOR"/>
    <property type="match status" value="1"/>
</dbReference>
<proteinExistence type="predicted"/>
<dbReference type="InterPro" id="IPR000504">
    <property type="entry name" value="RRM_dom"/>
</dbReference>
<evidence type="ECO:0000259" key="6">
    <source>
        <dbReference type="PROSITE" id="PS50102"/>
    </source>
</evidence>
<dbReference type="GO" id="GO:0006397">
    <property type="term" value="P:mRNA processing"/>
    <property type="evidence" value="ECO:0007669"/>
    <property type="project" value="UniProtKB-KW"/>
</dbReference>
<keyword evidence="4" id="KW-0694">RNA-binding</keyword>
<accession>A0A6D2HJ90</accession>
<keyword evidence="8" id="KW-1185">Reference proteome</keyword>
<dbReference type="SUPFAM" id="SSF54928">
    <property type="entry name" value="RNA-binding domain, RBD"/>
    <property type="match status" value="1"/>
</dbReference>
<organism evidence="7 8">
    <name type="scientific">Microthlaspi erraticum</name>
    <dbReference type="NCBI Taxonomy" id="1685480"/>
    <lineage>
        <taxon>Eukaryota</taxon>
        <taxon>Viridiplantae</taxon>
        <taxon>Streptophyta</taxon>
        <taxon>Embryophyta</taxon>
        <taxon>Tracheophyta</taxon>
        <taxon>Spermatophyta</taxon>
        <taxon>Magnoliopsida</taxon>
        <taxon>eudicotyledons</taxon>
        <taxon>Gunneridae</taxon>
        <taxon>Pentapetalae</taxon>
        <taxon>rosids</taxon>
        <taxon>malvids</taxon>
        <taxon>Brassicales</taxon>
        <taxon>Brassicaceae</taxon>
        <taxon>Coluteocarpeae</taxon>
        <taxon>Microthlaspi</taxon>
    </lineage>
</organism>
<evidence type="ECO:0000256" key="2">
    <source>
        <dbReference type="ARBA" id="ARBA00022728"/>
    </source>
</evidence>
<keyword evidence="1" id="KW-0507">mRNA processing</keyword>
<sequence length="249" mass="29681">MKTKFCRVFGEPPGLDTDREISDQTGANEFRFSCGIQIMGRSYGYSPSPRRSCERRYRSPSPVEYYRGRTRDSQTSLLVRNLRHDCRQEDLRRPFERFGRVKDIYIPRNYYTREPRGFGFVQYYDPADAADAKYHLDGYVLLGREITVVFAEENRKKPSEMRERERSRGRTSTRSPYGHSRSPCYSRSPNYRRRYSRSPDNRRRSYSHSPYDDRRHSRSVSPEDRKRSYSRSSSRSRYESRSRSPSPGY</sequence>
<feature type="compositionally biased region" description="Basic and acidic residues" evidence="5">
    <location>
        <begin position="210"/>
        <end position="227"/>
    </location>
</feature>
<dbReference type="InterPro" id="IPR012677">
    <property type="entry name" value="Nucleotide-bd_a/b_plait_sf"/>
</dbReference>
<evidence type="ECO:0000313" key="7">
    <source>
        <dbReference type="EMBL" id="CAA7016178.1"/>
    </source>
</evidence>
<evidence type="ECO:0000256" key="3">
    <source>
        <dbReference type="ARBA" id="ARBA00023187"/>
    </source>
</evidence>
<dbReference type="Proteomes" id="UP000467841">
    <property type="component" value="Unassembled WGS sequence"/>
</dbReference>
<gene>
    <name evidence="7" type="ORF">MERR_LOCUS3413</name>
</gene>
<dbReference type="OrthoDB" id="439808at2759"/>
<keyword evidence="2" id="KW-0747">Spliceosome</keyword>
<name>A0A6D2HJ90_9BRAS</name>
<dbReference type="GO" id="GO:0005681">
    <property type="term" value="C:spliceosomal complex"/>
    <property type="evidence" value="ECO:0007669"/>
    <property type="project" value="UniProtKB-KW"/>
</dbReference>
<comment type="caution">
    <text evidence="7">The sequence shown here is derived from an EMBL/GenBank/DDBJ whole genome shotgun (WGS) entry which is preliminary data.</text>
</comment>